<name>A0AAW9YI51_9GAMM</name>
<reference evidence="1 2" key="1">
    <citation type="submission" date="2020-02" db="EMBL/GenBank/DDBJ databases">
        <title>Genome sequencing of Aeromonas rivipollensis.</title>
        <authorList>
            <person name="Fono-Tamo Ubani E.K."/>
            <person name="Lekota K.E."/>
        </authorList>
    </citation>
    <scope>NUCLEOTIDE SEQUENCE [LARGE SCALE GENOMIC DNA]</scope>
    <source>
        <strain evidence="1 2">G87</strain>
    </source>
</reference>
<accession>A0AAW9YI51</accession>
<dbReference type="SUPFAM" id="SSF116960">
    <property type="entry name" value="YfbU-like"/>
    <property type="match status" value="1"/>
</dbReference>
<protein>
    <recommendedName>
        <fullName evidence="3">YfbU family protein</fullName>
    </recommendedName>
</protein>
<sequence length="183" mass="21349">MKITDGEKLILLMLSELYEEMEINGEIDPKFIKESIFSNNLWALPWKYSGIPFEDQEDPEVVREVLDILDMWSYIEHSYAQLDDEKKAFLEEDAAPFGKDPKFPGFDGNNESEYMGTASFIVNELERFEEFKGRSFNSHCPSIDGHRRMLSTFKELRKNLDFGPMSEKVLAAILKERVHPSRR</sequence>
<dbReference type="EMBL" id="JAAIKZ010000051">
    <property type="protein sequence ID" value="NEX77217.1"/>
    <property type="molecule type" value="Genomic_DNA"/>
</dbReference>
<dbReference type="Gene3D" id="1.10.3190.10">
    <property type="entry name" value="yfbu gene product, domain 2"/>
    <property type="match status" value="1"/>
</dbReference>
<dbReference type="Pfam" id="PF03887">
    <property type="entry name" value="YfbU"/>
    <property type="match status" value="1"/>
</dbReference>
<dbReference type="RefSeq" id="WP_125602439.1">
    <property type="nucleotide sequence ID" value="NZ_JAAIKZ010000051.1"/>
</dbReference>
<gene>
    <name evidence="1" type="ORF">G4911_21205</name>
</gene>
<dbReference type="InterPro" id="IPR005587">
    <property type="entry name" value="UPF0304_YfbU"/>
</dbReference>
<dbReference type="Proteomes" id="UP000480681">
    <property type="component" value="Unassembled WGS sequence"/>
</dbReference>
<proteinExistence type="predicted"/>
<dbReference type="InterPro" id="IPR023146">
    <property type="entry name" value="YfbU_alpha-helical_sf"/>
</dbReference>
<comment type="caution">
    <text evidence="1">The sequence shown here is derived from an EMBL/GenBank/DDBJ whole genome shotgun (WGS) entry which is preliminary data.</text>
</comment>
<organism evidence="1 2">
    <name type="scientific">Aeromonas rivipollensis</name>
    <dbReference type="NCBI Taxonomy" id="948519"/>
    <lineage>
        <taxon>Bacteria</taxon>
        <taxon>Pseudomonadati</taxon>
        <taxon>Pseudomonadota</taxon>
        <taxon>Gammaproteobacteria</taxon>
        <taxon>Aeromonadales</taxon>
        <taxon>Aeromonadaceae</taxon>
        <taxon>Aeromonas</taxon>
    </lineage>
</organism>
<evidence type="ECO:0000313" key="1">
    <source>
        <dbReference type="EMBL" id="NEX77217.1"/>
    </source>
</evidence>
<evidence type="ECO:0000313" key="2">
    <source>
        <dbReference type="Proteomes" id="UP000480681"/>
    </source>
</evidence>
<evidence type="ECO:0008006" key="3">
    <source>
        <dbReference type="Google" id="ProtNLM"/>
    </source>
</evidence>
<dbReference type="AlphaFoldDB" id="A0AAW9YI51"/>